<comment type="caution">
    <text evidence="1">The sequence shown here is derived from an EMBL/GenBank/DDBJ whole genome shotgun (WGS) entry which is preliminary data.</text>
</comment>
<name>A0ABQ5IKE6_9ASTR</name>
<sequence>MYREGLLGRKRIPISYFFNHDLEYLKYGNKEKMYALSVTKIKASRYEDEGIKEMIPFLWSPKDIINVQSIKVNNKYRYSYMEEIEVKRKDKKLYKFIEADFPNLNQNDIENLFMLKIHNTNGVDEHDLINSLQLFIRRIVIKKSVEDVQLGVESYQTKLNRTKPQLI</sequence>
<gene>
    <name evidence="1" type="ORF">Tco_1110498</name>
</gene>
<accession>A0ABQ5IKE6</accession>
<evidence type="ECO:0000313" key="1">
    <source>
        <dbReference type="EMBL" id="GJU00160.1"/>
    </source>
</evidence>
<evidence type="ECO:0000313" key="2">
    <source>
        <dbReference type="Proteomes" id="UP001151760"/>
    </source>
</evidence>
<dbReference type="EMBL" id="BQNB010020836">
    <property type="protein sequence ID" value="GJU00160.1"/>
    <property type="molecule type" value="Genomic_DNA"/>
</dbReference>
<reference evidence="1" key="2">
    <citation type="submission" date="2022-01" db="EMBL/GenBank/DDBJ databases">
        <authorList>
            <person name="Yamashiro T."/>
            <person name="Shiraishi A."/>
            <person name="Satake H."/>
            <person name="Nakayama K."/>
        </authorList>
    </citation>
    <scope>NUCLEOTIDE SEQUENCE</scope>
</reference>
<evidence type="ECO:0008006" key="3">
    <source>
        <dbReference type="Google" id="ProtNLM"/>
    </source>
</evidence>
<organism evidence="1 2">
    <name type="scientific">Tanacetum coccineum</name>
    <dbReference type="NCBI Taxonomy" id="301880"/>
    <lineage>
        <taxon>Eukaryota</taxon>
        <taxon>Viridiplantae</taxon>
        <taxon>Streptophyta</taxon>
        <taxon>Embryophyta</taxon>
        <taxon>Tracheophyta</taxon>
        <taxon>Spermatophyta</taxon>
        <taxon>Magnoliopsida</taxon>
        <taxon>eudicotyledons</taxon>
        <taxon>Gunneridae</taxon>
        <taxon>Pentapetalae</taxon>
        <taxon>asterids</taxon>
        <taxon>campanulids</taxon>
        <taxon>Asterales</taxon>
        <taxon>Asteraceae</taxon>
        <taxon>Asteroideae</taxon>
        <taxon>Anthemideae</taxon>
        <taxon>Anthemidinae</taxon>
        <taxon>Tanacetum</taxon>
    </lineage>
</organism>
<protein>
    <recommendedName>
        <fullName evidence="3">Protein TIC 214</fullName>
    </recommendedName>
</protein>
<dbReference type="Proteomes" id="UP001151760">
    <property type="component" value="Unassembled WGS sequence"/>
</dbReference>
<proteinExistence type="predicted"/>
<keyword evidence="2" id="KW-1185">Reference proteome</keyword>
<reference evidence="1" key="1">
    <citation type="journal article" date="2022" name="Int. J. Mol. Sci.">
        <title>Draft Genome of Tanacetum Coccineum: Genomic Comparison of Closely Related Tanacetum-Family Plants.</title>
        <authorList>
            <person name="Yamashiro T."/>
            <person name="Shiraishi A."/>
            <person name="Nakayama K."/>
            <person name="Satake H."/>
        </authorList>
    </citation>
    <scope>NUCLEOTIDE SEQUENCE</scope>
</reference>